<evidence type="ECO:0008006" key="3">
    <source>
        <dbReference type="Google" id="ProtNLM"/>
    </source>
</evidence>
<gene>
    <name evidence="1" type="ORF">M407DRAFT_7326</name>
</gene>
<protein>
    <recommendedName>
        <fullName evidence="3">F-box domain-containing protein</fullName>
    </recommendedName>
</protein>
<evidence type="ECO:0000313" key="1">
    <source>
        <dbReference type="EMBL" id="KIO27365.1"/>
    </source>
</evidence>
<dbReference type="Proteomes" id="UP000054248">
    <property type="component" value="Unassembled WGS sequence"/>
</dbReference>
<dbReference type="AlphaFoldDB" id="A0A0C3QAP4"/>
<name>A0A0C3QAP4_9AGAM</name>
<dbReference type="HOGENOM" id="CLU_842487_0_0_1"/>
<reference evidence="2" key="2">
    <citation type="submission" date="2015-01" db="EMBL/GenBank/DDBJ databases">
        <title>Evolutionary Origins and Diversification of the Mycorrhizal Mutualists.</title>
        <authorList>
            <consortium name="DOE Joint Genome Institute"/>
            <consortium name="Mycorrhizal Genomics Consortium"/>
            <person name="Kohler A."/>
            <person name="Kuo A."/>
            <person name="Nagy L.G."/>
            <person name="Floudas D."/>
            <person name="Copeland A."/>
            <person name="Barry K.W."/>
            <person name="Cichocki N."/>
            <person name="Veneault-Fourrey C."/>
            <person name="LaButti K."/>
            <person name="Lindquist E.A."/>
            <person name="Lipzen A."/>
            <person name="Lundell T."/>
            <person name="Morin E."/>
            <person name="Murat C."/>
            <person name="Riley R."/>
            <person name="Ohm R."/>
            <person name="Sun H."/>
            <person name="Tunlid A."/>
            <person name="Henrissat B."/>
            <person name="Grigoriev I.V."/>
            <person name="Hibbett D.S."/>
            <person name="Martin F."/>
        </authorList>
    </citation>
    <scope>NUCLEOTIDE SEQUENCE [LARGE SCALE GENOMIC DNA]</scope>
    <source>
        <strain evidence="2">MUT 4182</strain>
    </source>
</reference>
<accession>A0A0C3QAP4</accession>
<reference evidence="1 2" key="1">
    <citation type="submission" date="2014-04" db="EMBL/GenBank/DDBJ databases">
        <authorList>
            <consortium name="DOE Joint Genome Institute"/>
            <person name="Kuo A."/>
            <person name="Girlanda M."/>
            <person name="Perotto S."/>
            <person name="Kohler A."/>
            <person name="Nagy L.G."/>
            <person name="Floudas D."/>
            <person name="Copeland A."/>
            <person name="Barry K.W."/>
            <person name="Cichocki N."/>
            <person name="Veneault-Fourrey C."/>
            <person name="LaButti K."/>
            <person name="Lindquist E.A."/>
            <person name="Lipzen A."/>
            <person name="Lundell T."/>
            <person name="Morin E."/>
            <person name="Murat C."/>
            <person name="Sun H."/>
            <person name="Tunlid A."/>
            <person name="Henrissat B."/>
            <person name="Grigoriev I.V."/>
            <person name="Hibbett D.S."/>
            <person name="Martin F."/>
            <person name="Nordberg H.P."/>
            <person name="Cantor M.N."/>
            <person name="Hua S.X."/>
        </authorList>
    </citation>
    <scope>NUCLEOTIDE SEQUENCE [LARGE SCALE GENOMIC DNA]</scope>
    <source>
        <strain evidence="1 2">MUT 4182</strain>
    </source>
</reference>
<proteinExistence type="predicted"/>
<sequence length="330" mass="37317">MQADQAGPLSSHSPPTLPNEIKSQIARYLDTTADVLALLLVDSEFREIGEKILYRDISFDCKSSSSQDCPCIGCLRTIRSRPAAAGAVRSFEVSLPRPMTSCLEEYYRTFPYMTSLEELVMMSMDLEDIWIFEGVAFPNLRYYRGPPTALARMSNLGSLWALKVSDYAMDTPTLLETVMPLTVTHGGSMVHLSLQLKDDEWRDHMMEIAQGFSNLITLSIEGPEEIEEYSPALPEERSMVRRIHLSAPHIQCIVLGLADEGWRLVDSTGVWITRVGRRFDVLRMEDDDAEPARRPAWHDSPVPQDYDELQKIWERSSSVAKRDLPSTWGG</sequence>
<keyword evidence="2" id="KW-1185">Reference proteome</keyword>
<organism evidence="1 2">
    <name type="scientific">Tulasnella calospora MUT 4182</name>
    <dbReference type="NCBI Taxonomy" id="1051891"/>
    <lineage>
        <taxon>Eukaryota</taxon>
        <taxon>Fungi</taxon>
        <taxon>Dikarya</taxon>
        <taxon>Basidiomycota</taxon>
        <taxon>Agaricomycotina</taxon>
        <taxon>Agaricomycetes</taxon>
        <taxon>Cantharellales</taxon>
        <taxon>Tulasnellaceae</taxon>
        <taxon>Tulasnella</taxon>
    </lineage>
</organism>
<dbReference type="OrthoDB" id="3200493at2759"/>
<dbReference type="EMBL" id="KN823010">
    <property type="protein sequence ID" value="KIO27365.1"/>
    <property type="molecule type" value="Genomic_DNA"/>
</dbReference>
<evidence type="ECO:0000313" key="2">
    <source>
        <dbReference type="Proteomes" id="UP000054248"/>
    </source>
</evidence>